<feature type="non-terminal residue" evidence="2">
    <location>
        <position position="93"/>
    </location>
</feature>
<protein>
    <submittedName>
        <fullName evidence="2">Uncharacterized protein</fullName>
    </submittedName>
</protein>
<dbReference type="EMBL" id="CAJNNW010029394">
    <property type="protein sequence ID" value="CAE8700118.1"/>
    <property type="molecule type" value="Genomic_DNA"/>
</dbReference>
<organism evidence="2 4">
    <name type="scientific">Polarella glacialis</name>
    <name type="common">Dinoflagellate</name>
    <dbReference type="NCBI Taxonomy" id="89957"/>
    <lineage>
        <taxon>Eukaryota</taxon>
        <taxon>Sar</taxon>
        <taxon>Alveolata</taxon>
        <taxon>Dinophyceae</taxon>
        <taxon>Suessiales</taxon>
        <taxon>Suessiaceae</taxon>
        <taxon>Polarella</taxon>
    </lineage>
</organism>
<dbReference type="OrthoDB" id="493056at2759"/>
<evidence type="ECO:0000313" key="4">
    <source>
        <dbReference type="Proteomes" id="UP000654075"/>
    </source>
</evidence>
<dbReference type="Proteomes" id="UP000654075">
    <property type="component" value="Unassembled WGS sequence"/>
</dbReference>
<feature type="region of interest" description="Disordered" evidence="1">
    <location>
        <begin position="32"/>
        <end position="93"/>
    </location>
</feature>
<gene>
    <name evidence="2" type="ORF">PGLA1383_LOCUS21160</name>
    <name evidence="3" type="ORF">PGLA2088_LOCUS31453</name>
</gene>
<reference evidence="2" key="1">
    <citation type="submission" date="2021-02" db="EMBL/GenBank/DDBJ databases">
        <authorList>
            <person name="Dougan E. K."/>
            <person name="Rhodes N."/>
            <person name="Thang M."/>
            <person name="Chan C."/>
        </authorList>
    </citation>
    <scope>NUCLEOTIDE SEQUENCE</scope>
</reference>
<sequence>AAKSLERLEEDFRIVRKSIPEGFRSVSNSLASLPKSSESALPVPTAGTVSSWRQPGSDRAATSFSPREQFAGFSAAGSVSSSAVASGLGPVSK</sequence>
<dbReference type="Proteomes" id="UP000626109">
    <property type="component" value="Unassembled WGS sequence"/>
</dbReference>
<proteinExistence type="predicted"/>
<feature type="non-terminal residue" evidence="2">
    <location>
        <position position="1"/>
    </location>
</feature>
<evidence type="ECO:0000256" key="1">
    <source>
        <dbReference type="SAM" id="MobiDB-lite"/>
    </source>
</evidence>
<keyword evidence="4" id="KW-1185">Reference proteome</keyword>
<evidence type="ECO:0000313" key="2">
    <source>
        <dbReference type="EMBL" id="CAE8602929.1"/>
    </source>
</evidence>
<name>A0A813ERJ1_POLGL</name>
<comment type="caution">
    <text evidence="2">The sequence shown here is derived from an EMBL/GenBank/DDBJ whole genome shotgun (WGS) entry which is preliminary data.</text>
</comment>
<dbReference type="AlphaFoldDB" id="A0A813ERJ1"/>
<dbReference type="EMBL" id="CAJNNV010014817">
    <property type="protein sequence ID" value="CAE8602929.1"/>
    <property type="molecule type" value="Genomic_DNA"/>
</dbReference>
<feature type="compositionally biased region" description="Low complexity" evidence="1">
    <location>
        <begin position="70"/>
        <end position="87"/>
    </location>
</feature>
<evidence type="ECO:0000313" key="3">
    <source>
        <dbReference type="EMBL" id="CAE8700118.1"/>
    </source>
</evidence>
<feature type="compositionally biased region" description="Polar residues" evidence="1">
    <location>
        <begin position="47"/>
        <end position="66"/>
    </location>
</feature>
<accession>A0A813ERJ1</accession>